<gene>
    <name evidence="1" type="ordered locus">DNO_1155</name>
</gene>
<dbReference type="KEGG" id="dno:DNO_1155"/>
<dbReference type="STRING" id="246195.DNO_1155"/>
<dbReference type="AlphaFoldDB" id="A5EXI9"/>
<keyword evidence="2" id="KW-1185">Reference proteome</keyword>
<dbReference type="eggNOG" id="COG5339">
    <property type="taxonomic scope" value="Bacteria"/>
</dbReference>
<evidence type="ECO:0000313" key="2">
    <source>
        <dbReference type="Proteomes" id="UP000000248"/>
    </source>
</evidence>
<dbReference type="EMBL" id="CP000513">
    <property type="protein sequence ID" value="ABQ13736.1"/>
    <property type="molecule type" value="Genomic_DNA"/>
</dbReference>
<dbReference type="Pfam" id="PF06097">
    <property type="entry name" value="DUF945"/>
    <property type="match status" value="1"/>
</dbReference>
<dbReference type="InterPro" id="IPR010352">
    <property type="entry name" value="DUF945"/>
</dbReference>
<evidence type="ECO:0000313" key="1">
    <source>
        <dbReference type="EMBL" id="ABQ13736.1"/>
    </source>
</evidence>
<keyword evidence="1" id="KW-0449">Lipoprotein</keyword>
<accession>A5EXI9</accession>
<dbReference type="Proteomes" id="UP000000248">
    <property type="component" value="Chromosome"/>
</dbReference>
<organism evidence="1 2">
    <name type="scientific">Dichelobacter nodosus (strain VCS1703A)</name>
    <dbReference type="NCBI Taxonomy" id="246195"/>
    <lineage>
        <taxon>Bacteria</taxon>
        <taxon>Pseudomonadati</taxon>
        <taxon>Pseudomonadota</taxon>
        <taxon>Gammaproteobacteria</taxon>
        <taxon>Cardiobacteriales</taxon>
        <taxon>Cardiobacteriaceae</taxon>
        <taxon>Dichelobacter</taxon>
    </lineage>
</organism>
<reference evidence="1 2" key="1">
    <citation type="journal article" date="2007" name="Nat. Biotechnol.">
        <title>Genome sequence and identification of candidate vaccine antigens from the animal pathogen Dichelobacter nodosus.</title>
        <authorList>
            <person name="Myers G.S."/>
            <person name="Parker D."/>
            <person name="Al-Hasani K."/>
            <person name="Kennan R.M."/>
            <person name="Seemann T."/>
            <person name="Ren Q."/>
            <person name="Badger J.H."/>
            <person name="Selengut J.D."/>
            <person name="Deboy R.T."/>
            <person name="Tettelin H."/>
            <person name="Boyce J.D."/>
            <person name="McCarl V.P."/>
            <person name="Han X."/>
            <person name="Nelson W.C."/>
            <person name="Madupu R."/>
            <person name="Mohamoud Y."/>
            <person name="Holley T."/>
            <person name="Fedorova N."/>
            <person name="Khouri H."/>
            <person name="Bottomley S.P."/>
            <person name="Whittington R.J."/>
            <person name="Adler B."/>
            <person name="Songer J.G."/>
            <person name="Rood J.I."/>
            <person name="Paulsen I.T."/>
        </authorList>
    </citation>
    <scope>NUCLEOTIDE SEQUENCE [LARGE SCALE GENOMIC DNA]</scope>
    <source>
        <strain evidence="1 2">VCS1703A</strain>
    </source>
</reference>
<dbReference type="HOGENOM" id="CLU_538327_0_0_6"/>
<name>A5EXI9_DICNV</name>
<protein>
    <submittedName>
        <fullName evidence="1">Hypothetical lipoprotein</fullName>
    </submittedName>
</protein>
<proteinExistence type="predicted"/>
<sequence>MKKTLLCLALLAVLNACDNKKESQETAAQPEQSQAQLVHNENTAEQVEQRFRDLYSRKNQLLNVIAAHSAGADAFQLSVQDYQRGAESSTATLQLTLNLEQYLKNVDKTLSSEPVTLKFTSKIDHSAALAKEGIVAKAVSNVVVDDALKARFELDEEQQKVLTQTLSYLQLNVDFLADDRVKEEILVLPIHRSEEGKSFDYEGFSLTSAFKQSDIKDSPFYPATIALKSGDIKSVNGEDAFIIDAFEGNGETKANGDWFIKTTPINFHNDKQKQQIRIEEIVFQGEKQRYENDTGIMLGNQRYLANNISVKDAEGLNFLLKSFEIKSGVQKTNDLYDMSFASTAQFGDYTLPMNVIPFKFKQIKLDTALNRTNPKLAQQAMQEMQAGNTNQEKVVSDLVANAAQNRSTLDLAFDVDTQEGKANAKMNARFADDVKDVTLEKIEQYLIADAKVVIDESLVKATGMEQLFEAQLGPFIKKENGKYLFDFSLKDGKATINGQPAPIPMK</sequence>